<evidence type="ECO:0008006" key="3">
    <source>
        <dbReference type="Google" id="ProtNLM"/>
    </source>
</evidence>
<proteinExistence type="predicted"/>
<evidence type="ECO:0000313" key="1">
    <source>
        <dbReference type="EMBL" id="MFC0623694.1"/>
    </source>
</evidence>
<reference evidence="1 2" key="1">
    <citation type="submission" date="2024-09" db="EMBL/GenBank/DDBJ databases">
        <authorList>
            <person name="Sun Q."/>
            <person name="Mori K."/>
        </authorList>
    </citation>
    <scope>NUCLEOTIDE SEQUENCE [LARGE SCALE GENOMIC DNA]</scope>
    <source>
        <strain evidence="1 2">CGMCC 1.15906</strain>
    </source>
</reference>
<protein>
    <recommendedName>
        <fullName evidence="3">XRE family transcriptional regulator</fullName>
    </recommendedName>
</protein>
<organism evidence="1 2">
    <name type="scientific">Kribbella deserti</name>
    <dbReference type="NCBI Taxonomy" id="1926257"/>
    <lineage>
        <taxon>Bacteria</taxon>
        <taxon>Bacillati</taxon>
        <taxon>Actinomycetota</taxon>
        <taxon>Actinomycetes</taxon>
        <taxon>Propionibacteriales</taxon>
        <taxon>Kribbellaceae</taxon>
        <taxon>Kribbella</taxon>
    </lineage>
</organism>
<dbReference type="RefSeq" id="WP_380044395.1">
    <property type="nucleotide sequence ID" value="NZ_JBHLTC010000006.1"/>
</dbReference>
<dbReference type="Proteomes" id="UP001589890">
    <property type="component" value="Unassembled WGS sequence"/>
</dbReference>
<dbReference type="EMBL" id="JBHLTC010000006">
    <property type="protein sequence ID" value="MFC0623694.1"/>
    <property type="molecule type" value="Genomic_DNA"/>
</dbReference>
<comment type="caution">
    <text evidence="1">The sequence shown here is derived from an EMBL/GenBank/DDBJ whole genome shotgun (WGS) entry which is preliminary data.</text>
</comment>
<keyword evidence="2" id="KW-1185">Reference proteome</keyword>
<name>A0ABV6QGC9_9ACTN</name>
<evidence type="ECO:0000313" key="2">
    <source>
        <dbReference type="Proteomes" id="UP001589890"/>
    </source>
</evidence>
<gene>
    <name evidence="1" type="ORF">ACFFGN_06455</name>
</gene>
<accession>A0ABV6QGC9</accession>
<sequence>MDLAELVRRNLGDRTLEQLAADCGGEPDLAGLRHLSDLAVLPAPRTIRGLARGLRVSESAVLLAAGETLGLRIDEGVAIDLTGGTREEPIPAEAWTSPEIYIAKRELRFHCENLVAVDRRLASGELINTAATRMLRRQLAAEVTQAEHRLKSLLGAIKRSHCVTNL</sequence>